<organism evidence="5">
    <name type="scientific">uncultured Caudovirales phage</name>
    <dbReference type="NCBI Taxonomy" id="2100421"/>
    <lineage>
        <taxon>Viruses</taxon>
        <taxon>Duplodnaviria</taxon>
        <taxon>Heunggongvirae</taxon>
        <taxon>Uroviricota</taxon>
        <taxon>Caudoviricetes</taxon>
        <taxon>Peduoviridae</taxon>
        <taxon>Maltschvirus</taxon>
        <taxon>Maltschvirus maltsch</taxon>
    </lineage>
</organism>
<evidence type="ECO:0000313" key="6">
    <source>
        <dbReference type="EMBL" id="CAB5237999.1"/>
    </source>
</evidence>
<dbReference type="EMBL" id="LR796941">
    <property type="protein sequence ID" value="CAB4176128.1"/>
    <property type="molecule type" value="Genomic_DNA"/>
</dbReference>
<evidence type="ECO:0000313" key="2">
    <source>
        <dbReference type="EMBL" id="CAB4176128.1"/>
    </source>
</evidence>
<proteinExistence type="predicted"/>
<name>A0A6J5SCL9_9CAUD</name>
<feature type="compositionally biased region" description="Acidic residues" evidence="1">
    <location>
        <begin position="287"/>
        <end position="306"/>
    </location>
</feature>
<evidence type="ECO:0000313" key="5">
    <source>
        <dbReference type="EMBL" id="CAB4211296.1"/>
    </source>
</evidence>
<evidence type="ECO:0000256" key="1">
    <source>
        <dbReference type="SAM" id="MobiDB-lite"/>
    </source>
</evidence>
<dbReference type="EMBL" id="LR798456">
    <property type="protein sequence ID" value="CAB5237999.1"/>
    <property type="molecule type" value="Genomic_DNA"/>
</dbReference>
<gene>
    <name evidence="3" type="ORF">UFOVP1076_6</name>
    <name evidence="4" type="ORF">UFOVP1314_49</name>
    <name evidence="5" type="ORF">UFOVP1427_21</name>
    <name evidence="6" type="ORF">UFOVP1523_25</name>
    <name evidence="2" type="ORF">UFOVP991_6</name>
</gene>
<evidence type="ECO:0000313" key="4">
    <source>
        <dbReference type="EMBL" id="CAB4198162.1"/>
    </source>
</evidence>
<dbReference type="EMBL" id="LR797371">
    <property type="protein sequence ID" value="CAB4211296.1"/>
    <property type="molecule type" value="Genomic_DNA"/>
</dbReference>
<evidence type="ECO:0000313" key="3">
    <source>
        <dbReference type="EMBL" id="CAB4182441.1"/>
    </source>
</evidence>
<dbReference type="EMBL" id="LR797025">
    <property type="protein sequence ID" value="CAB4182441.1"/>
    <property type="molecule type" value="Genomic_DNA"/>
</dbReference>
<accession>A0A6J5SCL9</accession>
<feature type="region of interest" description="Disordered" evidence="1">
    <location>
        <begin position="283"/>
        <end position="307"/>
    </location>
</feature>
<dbReference type="EMBL" id="LR797258">
    <property type="protein sequence ID" value="CAB4198162.1"/>
    <property type="molecule type" value="Genomic_DNA"/>
</dbReference>
<protein>
    <submittedName>
        <fullName evidence="5">Uncharacterized protein</fullName>
    </submittedName>
</protein>
<reference evidence="5" key="1">
    <citation type="submission" date="2020-05" db="EMBL/GenBank/DDBJ databases">
        <authorList>
            <person name="Chiriac C."/>
            <person name="Salcher M."/>
            <person name="Ghai R."/>
            <person name="Kavagutti S V."/>
        </authorList>
    </citation>
    <scope>NUCLEOTIDE SEQUENCE</scope>
</reference>
<sequence length="380" mass="42649">MSATKSVINAESMARLKKDTKFAMKAKTATNQFNNFSGPPGRYFARLQRLDFRFHKNLGHPCFTFYHTCLAQCPDSGSDTNIVDQSHAGEAMKVFREVKVSEKMTQQDAWDAAFVDLQAYDVKTREFGMRNGSEVQDGGETFWKDLGEALDALQDRRPSVIIDVSAGKPQPGKPSRNFVNVRETVSEEVVSRFASPQIEVSDDDMQIDEEEAESQEVASELTPDEQIAMLMGLSREALVEALQSQNLDYPWANMSLDQLQSLGRCFVTDQPLPDASLFAASVTVETTSDEEEEESSDEEEEEEEEEAIAKEEDLLMKLQNTIANENRDQLKTRLRGMAALLPEDKFKKEQTDDFLRQWIVDVYTGRTAPAGVAVPNAVPF</sequence>